<organism evidence="2">
    <name type="scientific">Arundo donax</name>
    <name type="common">Giant reed</name>
    <name type="synonym">Donax arundinaceus</name>
    <dbReference type="NCBI Taxonomy" id="35708"/>
    <lineage>
        <taxon>Eukaryota</taxon>
        <taxon>Viridiplantae</taxon>
        <taxon>Streptophyta</taxon>
        <taxon>Embryophyta</taxon>
        <taxon>Tracheophyta</taxon>
        <taxon>Spermatophyta</taxon>
        <taxon>Magnoliopsida</taxon>
        <taxon>Liliopsida</taxon>
        <taxon>Poales</taxon>
        <taxon>Poaceae</taxon>
        <taxon>PACMAD clade</taxon>
        <taxon>Arundinoideae</taxon>
        <taxon>Arundineae</taxon>
        <taxon>Arundo</taxon>
    </lineage>
</organism>
<dbReference type="EMBL" id="GBRH01243041">
    <property type="protein sequence ID" value="JAD54854.1"/>
    <property type="molecule type" value="Transcribed_RNA"/>
</dbReference>
<name>A0A0A9ASX1_ARUDO</name>
<accession>A0A0A9ASX1</accession>
<feature type="transmembrane region" description="Helical" evidence="1">
    <location>
        <begin position="25"/>
        <end position="42"/>
    </location>
</feature>
<sequence>MAKENSCIRVANDIIYARGFRRRPLTYIYLGVFMISFLQSRVF</sequence>
<keyword evidence="1" id="KW-1133">Transmembrane helix</keyword>
<reference evidence="2" key="1">
    <citation type="submission" date="2014-09" db="EMBL/GenBank/DDBJ databases">
        <authorList>
            <person name="Magalhaes I.L.F."/>
            <person name="Oliveira U."/>
            <person name="Santos F.R."/>
            <person name="Vidigal T.H.D.A."/>
            <person name="Brescovit A.D."/>
            <person name="Santos A.J."/>
        </authorList>
    </citation>
    <scope>NUCLEOTIDE SEQUENCE</scope>
    <source>
        <tissue evidence="2">Shoot tissue taken approximately 20 cm above the soil surface</tissue>
    </source>
</reference>
<reference evidence="2" key="2">
    <citation type="journal article" date="2015" name="Data Brief">
        <title>Shoot transcriptome of the giant reed, Arundo donax.</title>
        <authorList>
            <person name="Barrero R.A."/>
            <person name="Guerrero F.D."/>
            <person name="Moolhuijzen P."/>
            <person name="Goolsby J.A."/>
            <person name="Tidwell J."/>
            <person name="Bellgard S.E."/>
            <person name="Bellgard M.I."/>
        </authorList>
    </citation>
    <scope>NUCLEOTIDE SEQUENCE</scope>
    <source>
        <tissue evidence="2">Shoot tissue taken approximately 20 cm above the soil surface</tissue>
    </source>
</reference>
<keyword evidence="1" id="KW-0472">Membrane</keyword>
<protein>
    <submittedName>
        <fullName evidence="2">Uncharacterized protein</fullName>
    </submittedName>
</protein>
<dbReference type="AlphaFoldDB" id="A0A0A9ASX1"/>
<evidence type="ECO:0000256" key="1">
    <source>
        <dbReference type="SAM" id="Phobius"/>
    </source>
</evidence>
<evidence type="ECO:0000313" key="2">
    <source>
        <dbReference type="EMBL" id="JAD54854.1"/>
    </source>
</evidence>
<keyword evidence="1" id="KW-0812">Transmembrane</keyword>
<proteinExistence type="predicted"/>